<name>A0A1I4WRJ0_CHROL</name>
<gene>
    <name evidence="1" type="ORF">SAMN05421594_1433</name>
</gene>
<sequence>MKNYLLITIAILSALVAGFLLGRYTSDSGRYYFKYSGNNSSLFDTKTGDLYQIDEKGVYKTNYKYSFDNPQKK</sequence>
<keyword evidence="2" id="KW-1185">Reference proteome</keyword>
<accession>A0A1I4WRJ0</accession>
<dbReference type="EMBL" id="FOVD01000001">
    <property type="protein sequence ID" value="SFN15740.1"/>
    <property type="molecule type" value="Genomic_DNA"/>
</dbReference>
<evidence type="ECO:0000313" key="1">
    <source>
        <dbReference type="EMBL" id="SFN15740.1"/>
    </source>
</evidence>
<evidence type="ECO:0000313" key="2">
    <source>
        <dbReference type="Proteomes" id="UP000198769"/>
    </source>
</evidence>
<protein>
    <submittedName>
        <fullName evidence="1">Uncharacterized protein</fullName>
    </submittedName>
</protein>
<dbReference type="AlphaFoldDB" id="A0A1I4WRJ0"/>
<dbReference type="OrthoDB" id="1274417at2"/>
<organism evidence="1 2">
    <name type="scientific">Chryseobacterium oleae</name>
    <dbReference type="NCBI Taxonomy" id="491207"/>
    <lineage>
        <taxon>Bacteria</taxon>
        <taxon>Pseudomonadati</taxon>
        <taxon>Bacteroidota</taxon>
        <taxon>Flavobacteriia</taxon>
        <taxon>Flavobacteriales</taxon>
        <taxon>Weeksellaceae</taxon>
        <taxon>Chryseobacterium group</taxon>
        <taxon>Chryseobacterium</taxon>
    </lineage>
</organism>
<reference evidence="2" key="1">
    <citation type="submission" date="2016-10" db="EMBL/GenBank/DDBJ databases">
        <authorList>
            <person name="Varghese N."/>
            <person name="Submissions S."/>
        </authorList>
    </citation>
    <scope>NUCLEOTIDE SEQUENCE [LARGE SCALE GENOMIC DNA]</scope>
    <source>
        <strain evidence="2">DSM 25575</strain>
    </source>
</reference>
<proteinExistence type="predicted"/>
<dbReference type="RefSeq" id="WP_090023814.1">
    <property type="nucleotide sequence ID" value="NZ_FOVD01000001.1"/>
</dbReference>
<dbReference type="Proteomes" id="UP000198769">
    <property type="component" value="Unassembled WGS sequence"/>
</dbReference>